<evidence type="ECO:0000256" key="2">
    <source>
        <dbReference type="SAM" id="Phobius"/>
    </source>
</evidence>
<feature type="transmembrane region" description="Helical" evidence="2">
    <location>
        <begin position="130"/>
        <end position="150"/>
    </location>
</feature>
<dbReference type="InterPro" id="IPR035897">
    <property type="entry name" value="Toll_tir_struct_dom_sf"/>
</dbReference>
<feature type="compositionally biased region" description="Polar residues" evidence="1">
    <location>
        <begin position="691"/>
        <end position="705"/>
    </location>
</feature>
<keyword evidence="2" id="KW-0472">Membrane</keyword>
<keyword evidence="4" id="KW-1185">Reference proteome</keyword>
<sequence>MDTEGCADSEAAHASQREAVTALDVLVGGRRVAIAQPAASLTKLALAVDSRTSTASPADARLSAASSARLSAQQRTSKEESAAEMRNFLLGAQLQGRALQLRAHLPPCVAALVCTAVCFSVWLTLARTPWVEALVTHLLTASVFFVVFAAQGAGRRAAFAALLIVLVDLLAACARVAYGTIVTGLNGPFSCRLAREGCCDLAQYGQSAALLFGEDVPCWFLHFHLLWRLALRFVVMGAMAARIGALLSRSGLLASERLDAMWLTLGHASGAMAVADGFHALAMAALRLVGPNRLEFGLVVLRVVNFALVAIVALRAKLRARAHGWLASRGEVISTAVGISALIGSRGVDELHAKALATLRSIRLDLLTERDFDSNANDADLFRRSERAVFGEVDAFVSHSWRDDAADKWRLLQSWRVDFKRRSGGREPTIWLDKACIEPGDVDTQLALLPVYTASCRSFIVIFTTTYLTRLWCVVELFVWMHVRDTTSIVVLCGRDWLETRASSASNSPSSTAADDVGTPRTPTASPASQLARGSRGSSSVMPVSSSTSAPALLVLPPSHPAACDGSADELARMRDAQLCISSATQRVQAFSVHDSTCWGARTAHRLRSVIEIGCGGLDAFDGISRIVLTERLDAHAALLAQRMQQRARRISSPQRVGRQRAVTWVAMRAGAPRTTARAGQALSDIEHEGSTGTISCSQSMSSLDSRGASGLDSREASSLPSDLPRRTRASSSTSSVGEPSGAQLDVVDVAATDGICVCDARSMLLASASSRSLQLPGLSRSAVLKSPVAIRRQASLSHHRPAASISPL</sequence>
<comment type="caution">
    <text evidence="3">The sequence shown here is derived from an EMBL/GenBank/DDBJ whole genome shotgun (WGS) entry which is preliminary data.</text>
</comment>
<feature type="transmembrane region" description="Helical" evidence="2">
    <location>
        <begin position="157"/>
        <end position="178"/>
    </location>
</feature>
<dbReference type="SUPFAM" id="SSF52200">
    <property type="entry name" value="Toll/Interleukin receptor TIR domain"/>
    <property type="match status" value="1"/>
</dbReference>
<proteinExistence type="predicted"/>
<reference evidence="3" key="1">
    <citation type="submission" date="2021-05" db="EMBL/GenBank/DDBJ databases">
        <title>The genome of the haptophyte Pavlova lutheri (Diacronema luteri, Pavlovales) - a model for lipid biosynthesis in eukaryotic algae.</title>
        <authorList>
            <person name="Hulatt C.J."/>
            <person name="Posewitz M.C."/>
        </authorList>
    </citation>
    <scope>NUCLEOTIDE SEQUENCE</scope>
    <source>
        <strain evidence="3">NIVA-4/92</strain>
    </source>
</reference>
<dbReference type="Gene3D" id="3.40.50.10140">
    <property type="entry name" value="Toll/interleukin-1 receptor homology (TIR) domain"/>
    <property type="match status" value="1"/>
</dbReference>
<evidence type="ECO:0000313" key="4">
    <source>
        <dbReference type="Proteomes" id="UP000751190"/>
    </source>
</evidence>
<name>A0A8J5X197_DIALT</name>
<feature type="compositionally biased region" description="Low complexity" evidence="1">
    <location>
        <begin position="502"/>
        <end position="514"/>
    </location>
</feature>
<keyword evidence="2" id="KW-1133">Transmembrane helix</keyword>
<feature type="compositionally biased region" description="Low complexity" evidence="1">
    <location>
        <begin position="533"/>
        <end position="545"/>
    </location>
</feature>
<protein>
    <recommendedName>
        <fullName evidence="5">TIR domain-containing protein</fullName>
    </recommendedName>
</protein>
<accession>A0A8J5X197</accession>
<evidence type="ECO:0008006" key="5">
    <source>
        <dbReference type="Google" id="ProtNLM"/>
    </source>
</evidence>
<dbReference type="Proteomes" id="UP000751190">
    <property type="component" value="Unassembled WGS sequence"/>
</dbReference>
<evidence type="ECO:0000256" key="1">
    <source>
        <dbReference type="SAM" id="MobiDB-lite"/>
    </source>
</evidence>
<keyword evidence="2" id="KW-0812">Transmembrane</keyword>
<organism evidence="3 4">
    <name type="scientific">Diacronema lutheri</name>
    <name type="common">Unicellular marine alga</name>
    <name type="synonym">Monochrysis lutheri</name>
    <dbReference type="NCBI Taxonomy" id="2081491"/>
    <lineage>
        <taxon>Eukaryota</taxon>
        <taxon>Haptista</taxon>
        <taxon>Haptophyta</taxon>
        <taxon>Pavlovophyceae</taxon>
        <taxon>Pavlovales</taxon>
        <taxon>Pavlovaceae</taxon>
        <taxon>Diacronema</taxon>
    </lineage>
</organism>
<feature type="region of interest" description="Disordered" evidence="1">
    <location>
        <begin position="688"/>
        <end position="741"/>
    </location>
</feature>
<dbReference type="EMBL" id="JAGTXO010000056">
    <property type="protein sequence ID" value="KAG8458186.1"/>
    <property type="molecule type" value="Genomic_DNA"/>
</dbReference>
<evidence type="ECO:0000313" key="3">
    <source>
        <dbReference type="EMBL" id="KAG8458186.1"/>
    </source>
</evidence>
<dbReference type="AlphaFoldDB" id="A0A8J5X197"/>
<feature type="region of interest" description="Disordered" evidence="1">
    <location>
        <begin position="502"/>
        <end position="545"/>
    </location>
</feature>
<feature type="transmembrane region" description="Helical" evidence="2">
    <location>
        <begin position="105"/>
        <end position="124"/>
    </location>
</feature>
<gene>
    <name evidence="3" type="ORF">KFE25_011717</name>
</gene>